<dbReference type="CDD" id="cd00340">
    <property type="entry name" value="GSH_Peroxidase"/>
    <property type="match status" value="1"/>
</dbReference>
<dbReference type="GO" id="GO:0004601">
    <property type="term" value="F:peroxidase activity"/>
    <property type="evidence" value="ECO:0007669"/>
    <property type="project" value="UniProtKB-KW"/>
</dbReference>
<dbReference type="InterPro" id="IPR029759">
    <property type="entry name" value="GPX_AS"/>
</dbReference>
<dbReference type="PANTHER" id="PTHR11592">
    <property type="entry name" value="GLUTATHIONE PEROXIDASE"/>
    <property type="match status" value="1"/>
</dbReference>
<dbReference type="GO" id="GO:0034599">
    <property type="term" value="P:cellular response to oxidative stress"/>
    <property type="evidence" value="ECO:0007669"/>
    <property type="project" value="TreeGrafter"/>
</dbReference>
<dbReference type="PANTHER" id="PTHR11592:SF40">
    <property type="entry name" value="THIOREDOXIN_GLUTATHIONE PEROXIDASE BTUE"/>
    <property type="match status" value="1"/>
</dbReference>
<reference evidence="6 7" key="1">
    <citation type="submission" date="2017-01" db="EMBL/GenBank/DDBJ databases">
        <title>Genome sequencing of Rhodoferax fermentans JCM 7819.</title>
        <authorList>
            <person name="Kim Y.J."/>
            <person name="Farh M.E.-A."/>
            <person name="Yang D.-C."/>
        </authorList>
    </citation>
    <scope>NUCLEOTIDE SEQUENCE [LARGE SCALE GENOMIC DNA]</scope>
    <source>
        <strain evidence="6 7">JCM 7819</strain>
    </source>
</reference>
<evidence type="ECO:0000313" key="7">
    <source>
        <dbReference type="Proteomes" id="UP000190750"/>
    </source>
</evidence>
<dbReference type="Pfam" id="PF00255">
    <property type="entry name" value="GSHPx"/>
    <property type="match status" value="1"/>
</dbReference>
<evidence type="ECO:0000256" key="3">
    <source>
        <dbReference type="ARBA" id="ARBA00023002"/>
    </source>
</evidence>
<dbReference type="PIRSF" id="PIRSF000303">
    <property type="entry name" value="Glutathion_perox"/>
    <property type="match status" value="1"/>
</dbReference>
<dbReference type="PROSITE" id="PS00460">
    <property type="entry name" value="GLUTATHIONE_PEROXID_1"/>
    <property type="match status" value="1"/>
</dbReference>
<dbReference type="STRING" id="28066.RF819_18835"/>
<evidence type="ECO:0000256" key="5">
    <source>
        <dbReference type="RuleBase" id="RU000499"/>
    </source>
</evidence>
<dbReference type="PROSITE" id="PS51355">
    <property type="entry name" value="GLUTATHIONE_PEROXID_3"/>
    <property type="match status" value="1"/>
</dbReference>
<dbReference type="Proteomes" id="UP000190750">
    <property type="component" value="Unassembled WGS sequence"/>
</dbReference>
<evidence type="ECO:0000256" key="4">
    <source>
        <dbReference type="PIRSR" id="PIRSR000303-1"/>
    </source>
</evidence>
<name>A0A1T1AWY9_RHOFE</name>
<evidence type="ECO:0000313" key="6">
    <source>
        <dbReference type="EMBL" id="OOV08478.1"/>
    </source>
</evidence>
<comment type="similarity">
    <text evidence="1 5">Belongs to the glutathione peroxidase family.</text>
</comment>
<dbReference type="SUPFAM" id="SSF52833">
    <property type="entry name" value="Thioredoxin-like"/>
    <property type="match status" value="1"/>
</dbReference>
<keyword evidence="3 5" id="KW-0560">Oxidoreductase</keyword>
<dbReference type="Gene3D" id="3.40.30.10">
    <property type="entry name" value="Glutaredoxin"/>
    <property type="match status" value="1"/>
</dbReference>
<dbReference type="PRINTS" id="PR01011">
    <property type="entry name" value="GLUTPROXDASE"/>
</dbReference>
<gene>
    <name evidence="6" type="ORF">RF819_18835</name>
</gene>
<accession>A0A1T1AWY9</accession>
<comment type="caution">
    <text evidence="6">The sequence shown here is derived from an EMBL/GenBank/DDBJ whole genome shotgun (WGS) entry which is preliminary data.</text>
</comment>
<dbReference type="AlphaFoldDB" id="A0A1T1AWY9"/>
<proteinExistence type="inferred from homology"/>
<dbReference type="FunFam" id="3.40.30.10:FF:000010">
    <property type="entry name" value="Glutathione peroxidase"/>
    <property type="match status" value="1"/>
</dbReference>
<keyword evidence="2 5" id="KW-0575">Peroxidase</keyword>
<keyword evidence="7" id="KW-1185">Reference proteome</keyword>
<organism evidence="6 7">
    <name type="scientific">Rhodoferax fermentans</name>
    <dbReference type="NCBI Taxonomy" id="28066"/>
    <lineage>
        <taxon>Bacteria</taxon>
        <taxon>Pseudomonadati</taxon>
        <taxon>Pseudomonadota</taxon>
        <taxon>Betaproteobacteria</taxon>
        <taxon>Burkholderiales</taxon>
        <taxon>Comamonadaceae</taxon>
        <taxon>Rhodoferax</taxon>
    </lineage>
</organism>
<dbReference type="OrthoDB" id="9785502at2"/>
<dbReference type="InterPro" id="IPR000889">
    <property type="entry name" value="Glutathione_peroxidase"/>
</dbReference>
<sequence>MTTSLYDITLRQANGSDTTLADYKGQVLLIVNVASKCGLTPQYEGLEKLFETYRDQGLTVLGFPANDFAGQEPGTDAEIASFCSLNYGVQFPVFSKIVVTGDNKHPLYQWLTAAQPVTEERAGVETMLRGHKIDPTSAPEVVWNFEKFLINRKGEVVRRFAPATTAEAPQLVEAVKKELANK</sequence>
<dbReference type="EMBL" id="MTJN01000002">
    <property type="protein sequence ID" value="OOV08478.1"/>
    <property type="molecule type" value="Genomic_DNA"/>
</dbReference>
<dbReference type="InterPro" id="IPR036249">
    <property type="entry name" value="Thioredoxin-like_sf"/>
</dbReference>
<evidence type="ECO:0000256" key="2">
    <source>
        <dbReference type="ARBA" id="ARBA00022559"/>
    </source>
</evidence>
<evidence type="ECO:0000256" key="1">
    <source>
        <dbReference type="ARBA" id="ARBA00006926"/>
    </source>
</evidence>
<protein>
    <recommendedName>
        <fullName evidence="5">Glutathione peroxidase</fullName>
    </recommendedName>
</protein>
<feature type="active site" evidence="4">
    <location>
        <position position="37"/>
    </location>
</feature>
<dbReference type="RefSeq" id="WP_078366361.1">
    <property type="nucleotide sequence ID" value="NZ_MTJN01000002.1"/>
</dbReference>